<proteinExistence type="predicted"/>
<keyword evidence="2" id="KW-1185">Reference proteome</keyword>
<reference evidence="1" key="1">
    <citation type="submission" date="2022-07" db="EMBL/GenBank/DDBJ databases">
        <title>Genome Sequence of Lecanicillium saksenae.</title>
        <authorList>
            <person name="Buettner E."/>
        </authorList>
    </citation>
    <scope>NUCLEOTIDE SEQUENCE</scope>
    <source>
        <strain evidence="1">VT-O1</strain>
    </source>
</reference>
<dbReference type="EMBL" id="JANAKD010002205">
    <property type="protein sequence ID" value="KAJ3474357.1"/>
    <property type="molecule type" value="Genomic_DNA"/>
</dbReference>
<organism evidence="1 2">
    <name type="scientific">Lecanicillium saksenae</name>
    <dbReference type="NCBI Taxonomy" id="468837"/>
    <lineage>
        <taxon>Eukaryota</taxon>
        <taxon>Fungi</taxon>
        <taxon>Dikarya</taxon>
        <taxon>Ascomycota</taxon>
        <taxon>Pezizomycotina</taxon>
        <taxon>Sordariomycetes</taxon>
        <taxon>Hypocreomycetidae</taxon>
        <taxon>Hypocreales</taxon>
        <taxon>Cordycipitaceae</taxon>
        <taxon>Lecanicillium</taxon>
    </lineage>
</organism>
<accession>A0ACC1QG22</accession>
<dbReference type="Proteomes" id="UP001148737">
    <property type="component" value="Unassembled WGS sequence"/>
</dbReference>
<evidence type="ECO:0000313" key="1">
    <source>
        <dbReference type="EMBL" id="KAJ3474357.1"/>
    </source>
</evidence>
<sequence length="115" mass="13826">MQHYSNDEHYEREPLDPAHDNRYDNRYGTPSRQPAYNEYRQESPYYDDSPRHRQEPYTPHYEQSRYDNLPAVEDGPPPPPPHANLDSHSRNSSATRQRNDDCRRHGWHRSQRRGP</sequence>
<protein>
    <submittedName>
        <fullName evidence="1">Uncharacterized protein</fullName>
    </submittedName>
</protein>
<comment type="caution">
    <text evidence="1">The sequence shown here is derived from an EMBL/GenBank/DDBJ whole genome shotgun (WGS) entry which is preliminary data.</text>
</comment>
<name>A0ACC1QG22_9HYPO</name>
<gene>
    <name evidence="1" type="ORF">NLG97_g9883</name>
</gene>
<evidence type="ECO:0000313" key="2">
    <source>
        <dbReference type="Proteomes" id="UP001148737"/>
    </source>
</evidence>